<dbReference type="SMART" id="SM00345">
    <property type="entry name" value="HTH_GNTR"/>
    <property type="match status" value="1"/>
</dbReference>
<dbReference type="Gene3D" id="1.10.10.10">
    <property type="entry name" value="Winged helix-like DNA-binding domain superfamily/Winged helix DNA-binding domain"/>
    <property type="match status" value="1"/>
</dbReference>
<dbReference type="InterPro" id="IPR036388">
    <property type="entry name" value="WH-like_DNA-bd_sf"/>
</dbReference>
<dbReference type="SUPFAM" id="SSF46785">
    <property type="entry name" value="Winged helix' DNA-binding domain"/>
    <property type="match status" value="1"/>
</dbReference>
<comment type="caution">
    <text evidence="5">The sequence shown here is derived from an EMBL/GenBank/DDBJ whole genome shotgun (WGS) entry which is preliminary data.</text>
</comment>
<dbReference type="SUPFAM" id="SSF48008">
    <property type="entry name" value="GntR ligand-binding domain-like"/>
    <property type="match status" value="1"/>
</dbReference>
<evidence type="ECO:0000313" key="5">
    <source>
        <dbReference type="EMBL" id="MDQ7250850.1"/>
    </source>
</evidence>
<evidence type="ECO:0000256" key="3">
    <source>
        <dbReference type="ARBA" id="ARBA00023163"/>
    </source>
</evidence>
<feature type="domain" description="HTH gntR-type" evidence="4">
    <location>
        <begin position="1"/>
        <end position="63"/>
    </location>
</feature>
<evidence type="ECO:0000259" key="4">
    <source>
        <dbReference type="PROSITE" id="PS50949"/>
    </source>
</evidence>
<dbReference type="CDD" id="cd07377">
    <property type="entry name" value="WHTH_GntR"/>
    <property type="match status" value="1"/>
</dbReference>
<dbReference type="PANTHER" id="PTHR43537">
    <property type="entry name" value="TRANSCRIPTIONAL REGULATOR, GNTR FAMILY"/>
    <property type="match status" value="1"/>
</dbReference>
<dbReference type="InterPro" id="IPR000524">
    <property type="entry name" value="Tscrpt_reg_HTH_GntR"/>
</dbReference>
<dbReference type="EMBL" id="JAUYVI010000008">
    <property type="protein sequence ID" value="MDQ7250850.1"/>
    <property type="molecule type" value="Genomic_DNA"/>
</dbReference>
<dbReference type="RefSeq" id="WP_379960640.1">
    <property type="nucleotide sequence ID" value="NZ_JAUYVI010000008.1"/>
</dbReference>
<dbReference type="Gene3D" id="1.20.120.530">
    <property type="entry name" value="GntR ligand-binding domain-like"/>
    <property type="match status" value="1"/>
</dbReference>
<dbReference type="Proteomes" id="UP001230156">
    <property type="component" value="Unassembled WGS sequence"/>
</dbReference>
<keyword evidence="1" id="KW-0805">Transcription regulation</keyword>
<dbReference type="Pfam" id="PF07729">
    <property type="entry name" value="FCD"/>
    <property type="match status" value="1"/>
</dbReference>
<evidence type="ECO:0000256" key="1">
    <source>
        <dbReference type="ARBA" id="ARBA00023015"/>
    </source>
</evidence>
<protein>
    <submittedName>
        <fullName evidence="5">GntR family transcriptional regulator</fullName>
    </submittedName>
</protein>
<organism evidence="5 6">
    <name type="scientific">Dongia sedimenti</name>
    <dbReference type="NCBI Taxonomy" id="3064282"/>
    <lineage>
        <taxon>Bacteria</taxon>
        <taxon>Pseudomonadati</taxon>
        <taxon>Pseudomonadota</taxon>
        <taxon>Alphaproteobacteria</taxon>
        <taxon>Rhodospirillales</taxon>
        <taxon>Dongiaceae</taxon>
        <taxon>Dongia</taxon>
    </lineage>
</organism>
<dbReference type="InterPro" id="IPR011711">
    <property type="entry name" value="GntR_C"/>
</dbReference>
<dbReference type="PROSITE" id="PS50949">
    <property type="entry name" value="HTH_GNTR"/>
    <property type="match status" value="1"/>
</dbReference>
<keyword evidence="3" id="KW-0804">Transcription</keyword>
<dbReference type="InterPro" id="IPR036390">
    <property type="entry name" value="WH_DNA-bd_sf"/>
</dbReference>
<dbReference type="InterPro" id="IPR008920">
    <property type="entry name" value="TF_FadR/GntR_C"/>
</dbReference>
<name>A0ABU0YT14_9PROT</name>
<accession>A0ABU0YT14</accession>
<sequence length="215" mass="24679">MIYETMRQRIAIRHYPPGAWLKEQEIAAEFGVSRTPVRQALQQLETEGLVEIKNGVGVRVTEVDDAALDQIYLLRLELVALIGRAAPRALAPADLEAIRAVGEDLKRMIAETGKPDIAAFSTHCEVFHNLVNKVIGSPMLKHFIEVLYHQADRYWYGWMERTDPKREIEFLYNEVQETLRALEINDFEAVGFVRRNHISMMLARMADFRKSVKAL</sequence>
<dbReference type="Pfam" id="PF00392">
    <property type="entry name" value="GntR"/>
    <property type="match status" value="1"/>
</dbReference>
<dbReference type="PRINTS" id="PR00035">
    <property type="entry name" value="HTHGNTR"/>
</dbReference>
<evidence type="ECO:0000313" key="6">
    <source>
        <dbReference type="Proteomes" id="UP001230156"/>
    </source>
</evidence>
<proteinExistence type="predicted"/>
<reference evidence="6" key="1">
    <citation type="submission" date="2023-08" db="EMBL/GenBank/DDBJ databases">
        <title>Rhodospirillaceae gen. nov., a novel taxon isolated from the Yangtze River Yuezi River estuary sludge.</title>
        <authorList>
            <person name="Ruan L."/>
        </authorList>
    </citation>
    <scope>NUCLEOTIDE SEQUENCE [LARGE SCALE GENOMIC DNA]</scope>
    <source>
        <strain evidence="6">R-7</strain>
    </source>
</reference>
<evidence type="ECO:0000256" key="2">
    <source>
        <dbReference type="ARBA" id="ARBA00023125"/>
    </source>
</evidence>
<keyword evidence="6" id="KW-1185">Reference proteome</keyword>
<keyword evidence="2" id="KW-0238">DNA-binding</keyword>
<gene>
    <name evidence="5" type="ORF">Q8A70_24385</name>
</gene>
<dbReference type="PANTHER" id="PTHR43537:SF24">
    <property type="entry name" value="GLUCONATE OPERON TRANSCRIPTIONAL REPRESSOR"/>
    <property type="match status" value="1"/>
</dbReference>